<dbReference type="AlphaFoldDB" id="A0A812JMA4"/>
<name>A0A812JMA4_9DINO</name>
<keyword evidence="2" id="KW-1185">Reference proteome</keyword>
<dbReference type="OrthoDB" id="411568at2759"/>
<dbReference type="EMBL" id="CAJNDS010000465">
    <property type="protein sequence ID" value="CAE7208926.1"/>
    <property type="molecule type" value="Genomic_DNA"/>
</dbReference>
<sequence>MAPSAFEDLCRQRDVKPDDWRAKLVMPISADKSLQEMTDAEIEEHNRKVQERMQEVRKDRALLALEKAQDGRLERKAMKAWSQHAKEQTKIPAAQVPEMMESLAFELSSNEAHFLLGILGATQGSDVNLEHEVSQNDWLWLVGECQILKESYKFFFRREEWEVQYTDQLRKLTLKDLWTTKGHLSQGTHNIGWWWTTGEKADQASVLQKFAWGAQPEVDEELLGKMELMIGPRLKDTEGVQQSAE</sequence>
<evidence type="ECO:0000313" key="1">
    <source>
        <dbReference type="EMBL" id="CAE7208926.1"/>
    </source>
</evidence>
<reference evidence="1" key="1">
    <citation type="submission" date="2021-02" db="EMBL/GenBank/DDBJ databases">
        <authorList>
            <person name="Dougan E. K."/>
            <person name="Rhodes N."/>
            <person name="Thang M."/>
            <person name="Chan C."/>
        </authorList>
    </citation>
    <scope>NUCLEOTIDE SEQUENCE</scope>
</reference>
<organism evidence="1 2">
    <name type="scientific">Symbiodinium natans</name>
    <dbReference type="NCBI Taxonomy" id="878477"/>
    <lineage>
        <taxon>Eukaryota</taxon>
        <taxon>Sar</taxon>
        <taxon>Alveolata</taxon>
        <taxon>Dinophyceae</taxon>
        <taxon>Suessiales</taxon>
        <taxon>Symbiodiniaceae</taxon>
        <taxon>Symbiodinium</taxon>
    </lineage>
</organism>
<protein>
    <submittedName>
        <fullName evidence="1">Uncharacterized protein</fullName>
    </submittedName>
</protein>
<dbReference type="Proteomes" id="UP000604046">
    <property type="component" value="Unassembled WGS sequence"/>
</dbReference>
<accession>A0A812JMA4</accession>
<proteinExistence type="predicted"/>
<evidence type="ECO:0000313" key="2">
    <source>
        <dbReference type="Proteomes" id="UP000604046"/>
    </source>
</evidence>
<gene>
    <name evidence="1" type="ORF">SNAT2548_LOCUS6856</name>
</gene>
<comment type="caution">
    <text evidence="1">The sequence shown here is derived from an EMBL/GenBank/DDBJ whole genome shotgun (WGS) entry which is preliminary data.</text>
</comment>